<keyword evidence="1" id="KW-0963">Cytoplasm</keyword>
<accession>A0A7H0VGJ8</accession>
<evidence type="ECO:0000313" key="3">
    <source>
        <dbReference type="EMBL" id="QNR24846.1"/>
    </source>
</evidence>
<dbReference type="InterPro" id="IPR004401">
    <property type="entry name" value="YbaB/EbfC"/>
</dbReference>
<comment type="function">
    <text evidence="1">Binds to DNA and alters its conformation. May be involved in regulation of gene expression, nucleoid organization and DNA protection.</text>
</comment>
<evidence type="ECO:0000256" key="2">
    <source>
        <dbReference type="SAM" id="Coils"/>
    </source>
</evidence>
<protein>
    <recommendedName>
        <fullName evidence="1">Nucleoid-associated protein H4K34_03115</fullName>
    </recommendedName>
</protein>
<dbReference type="HAMAP" id="MF_00274">
    <property type="entry name" value="DNA_YbaB_EbfC"/>
    <property type="match status" value="1"/>
</dbReference>
<dbReference type="GO" id="GO:0003677">
    <property type="term" value="F:DNA binding"/>
    <property type="evidence" value="ECO:0007669"/>
    <property type="project" value="UniProtKB-UniRule"/>
</dbReference>
<dbReference type="Pfam" id="PF02575">
    <property type="entry name" value="YbaB_DNA_bd"/>
    <property type="match status" value="1"/>
</dbReference>
<dbReference type="PIRSF" id="PIRSF004555">
    <property type="entry name" value="UCP004555"/>
    <property type="match status" value="1"/>
</dbReference>
<keyword evidence="2" id="KW-0175">Coiled coil</keyword>
<evidence type="ECO:0000256" key="1">
    <source>
        <dbReference type="HAMAP-Rule" id="MF_00274"/>
    </source>
</evidence>
<evidence type="ECO:0000313" key="4">
    <source>
        <dbReference type="Proteomes" id="UP000516305"/>
    </source>
</evidence>
<dbReference type="KEGG" id="chyd:H4K34_03115"/>
<organism evidence="3 4">
    <name type="scientific">Croceimicrobium hydrocarbonivorans</name>
    <dbReference type="NCBI Taxonomy" id="2761580"/>
    <lineage>
        <taxon>Bacteria</taxon>
        <taxon>Pseudomonadati</taxon>
        <taxon>Bacteroidota</taxon>
        <taxon>Flavobacteriia</taxon>
        <taxon>Flavobacteriales</taxon>
        <taxon>Owenweeksiaceae</taxon>
        <taxon>Croceimicrobium</taxon>
    </lineage>
</organism>
<dbReference type="SUPFAM" id="SSF82607">
    <property type="entry name" value="YbaB-like"/>
    <property type="match status" value="1"/>
</dbReference>
<comment type="subunit">
    <text evidence="1">Homodimer.</text>
</comment>
<dbReference type="NCBIfam" id="TIGR00103">
    <property type="entry name" value="DNA_YbaB_EbfC"/>
    <property type="match status" value="1"/>
</dbReference>
<dbReference type="Gene3D" id="3.30.1310.10">
    <property type="entry name" value="Nucleoid-associated protein YbaB-like domain"/>
    <property type="match status" value="1"/>
</dbReference>
<keyword evidence="1" id="KW-0238">DNA-binding</keyword>
<dbReference type="GO" id="GO:0005737">
    <property type="term" value="C:cytoplasm"/>
    <property type="evidence" value="ECO:0007669"/>
    <property type="project" value="UniProtKB-UniRule"/>
</dbReference>
<proteinExistence type="inferred from homology"/>
<name>A0A7H0VGJ8_9FLAO</name>
<dbReference type="Proteomes" id="UP000516305">
    <property type="component" value="Chromosome"/>
</dbReference>
<sequence length="102" mass="11505">MFGNIKDMMGKLQEAQAQAKDMKDRLEQIEIKESFQGIEIVINGNRKLRDLKIDPALAQDAEELEDKLLLALNKALEKAEALHDAEMKKMASGMMPGLDMFN</sequence>
<dbReference type="AlphaFoldDB" id="A0A7H0VGJ8"/>
<dbReference type="GO" id="GO:0043590">
    <property type="term" value="C:bacterial nucleoid"/>
    <property type="evidence" value="ECO:0007669"/>
    <property type="project" value="UniProtKB-UniRule"/>
</dbReference>
<dbReference type="InterPro" id="IPR036894">
    <property type="entry name" value="YbaB-like_sf"/>
</dbReference>
<comment type="subcellular location">
    <subcellularLocation>
        <location evidence="1">Cytoplasm</location>
        <location evidence="1">Nucleoid</location>
    </subcellularLocation>
</comment>
<comment type="similarity">
    <text evidence="1">Belongs to the YbaB/EbfC family.</text>
</comment>
<keyword evidence="4" id="KW-1185">Reference proteome</keyword>
<dbReference type="RefSeq" id="WP_210759373.1">
    <property type="nucleotide sequence ID" value="NZ_CP060139.1"/>
</dbReference>
<feature type="coiled-coil region" evidence="2">
    <location>
        <begin position="5"/>
        <end position="32"/>
    </location>
</feature>
<gene>
    <name evidence="3" type="ORF">H4K34_03115</name>
</gene>
<reference evidence="3 4" key="1">
    <citation type="submission" date="2020-08" db="EMBL/GenBank/DDBJ databases">
        <title>Croceimicrobium hydrocarbonivorans gen. nov., sp. nov., a novel marine bacterium isolated from a bacterial consortium that degrades polyethylene terephthalate.</title>
        <authorList>
            <person name="Liu R."/>
        </authorList>
    </citation>
    <scope>NUCLEOTIDE SEQUENCE [LARGE SCALE GENOMIC DNA]</scope>
    <source>
        <strain evidence="3 4">A20-9</strain>
    </source>
</reference>
<dbReference type="EMBL" id="CP060139">
    <property type="protein sequence ID" value="QNR24846.1"/>
    <property type="molecule type" value="Genomic_DNA"/>
</dbReference>